<dbReference type="InterPro" id="IPR039422">
    <property type="entry name" value="MarR/SlyA-like"/>
</dbReference>
<comment type="caution">
    <text evidence="2">The sequence shown here is derived from an EMBL/GenBank/DDBJ whole genome shotgun (WGS) entry which is preliminary data.</text>
</comment>
<dbReference type="EMBL" id="JAAXKY010000004">
    <property type="protein sequence ID" value="NMH76064.1"/>
    <property type="molecule type" value="Genomic_DNA"/>
</dbReference>
<dbReference type="SMART" id="SM00347">
    <property type="entry name" value="HTH_MARR"/>
    <property type="match status" value="1"/>
</dbReference>
<feature type="domain" description="HTH marR-type" evidence="1">
    <location>
        <begin position="11"/>
        <end position="144"/>
    </location>
</feature>
<evidence type="ECO:0000259" key="1">
    <source>
        <dbReference type="PROSITE" id="PS50995"/>
    </source>
</evidence>
<proteinExistence type="predicted"/>
<dbReference type="PANTHER" id="PTHR33164">
    <property type="entry name" value="TRANSCRIPTIONAL REGULATOR, MARR FAMILY"/>
    <property type="match status" value="1"/>
</dbReference>
<reference evidence="2 3" key="1">
    <citation type="submission" date="2020-04" db="EMBL/GenBank/DDBJ databases">
        <authorList>
            <person name="Klaysubun C."/>
            <person name="Duangmal K."/>
            <person name="Lipun K."/>
        </authorList>
    </citation>
    <scope>NUCLEOTIDE SEQUENCE [LARGE SCALE GENOMIC DNA]</scope>
    <source>
        <strain evidence="2 3">JCM 11839</strain>
    </source>
</reference>
<dbReference type="Pfam" id="PF12802">
    <property type="entry name" value="MarR_2"/>
    <property type="match status" value="1"/>
</dbReference>
<sequence length="169" mass="18250">MSRGPNGERNDEDLAVLLVSVSARLTRLYGRVLGQLDTPLTFRQHRMLRRVSEGHTSMAALAAFGNLTVPTVSESVEVLVRRGLMKRQENPQNRRSLLLSLTPDGLAAKEAADTALAAVGDRLLHAVPDDRHELLHESLAAVFDAATDIFQEPIGTGAQAAPAVRGPEL</sequence>
<dbReference type="RefSeq" id="WP_169394132.1">
    <property type="nucleotide sequence ID" value="NZ_BAAAJH010000015.1"/>
</dbReference>
<dbReference type="GO" id="GO:0003677">
    <property type="term" value="F:DNA binding"/>
    <property type="evidence" value="ECO:0007669"/>
    <property type="project" value="UniProtKB-KW"/>
</dbReference>
<keyword evidence="2" id="KW-0238">DNA-binding</keyword>
<dbReference type="PANTHER" id="PTHR33164:SF43">
    <property type="entry name" value="HTH-TYPE TRANSCRIPTIONAL REPRESSOR YETL"/>
    <property type="match status" value="1"/>
</dbReference>
<dbReference type="InterPro" id="IPR036390">
    <property type="entry name" value="WH_DNA-bd_sf"/>
</dbReference>
<protein>
    <submittedName>
        <fullName evidence="2">Winged helix DNA-binding protein</fullName>
    </submittedName>
</protein>
<gene>
    <name evidence="2" type="ORF">HF577_02930</name>
</gene>
<dbReference type="SUPFAM" id="SSF46785">
    <property type="entry name" value="Winged helix' DNA-binding domain"/>
    <property type="match status" value="1"/>
</dbReference>
<organism evidence="2 3">
    <name type="scientific">Pseudonocardia xinjiangensis</name>
    <dbReference type="NCBI Taxonomy" id="75289"/>
    <lineage>
        <taxon>Bacteria</taxon>
        <taxon>Bacillati</taxon>
        <taxon>Actinomycetota</taxon>
        <taxon>Actinomycetes</taxon>
        <taxon>Pseudonocardiales</taxon>
        <taxon>Pseudonocardiaceae</taxon>
        <taxon>Pseudonocardia</taxon>
    </lineage>
</organism>
<dbReference type="Proteomes" id="UP001296706">
    <property type="component" value="Unassembled WGS sequence"/>
</dbReference>
<dbReference type="Gene3D" id="1.10.10.10">
    <property type="entry name" value="Winged helix-like DNA-binding domain superfamily/Winged helix DNA-binding domain"/>
    <property type="match status" value="1"/>
</dbReference>
<evidence type="ECO:0000313" key="2">
    <source>
        <dbReference type="EMBL" id="NMH76064.1"/>
    </source>
</evidence>
<evidence type="ECO:0000313" key="3">
    <source>
        <dbReference type="Proteomes" id="UP001296706"/>
    </source>
</evidence>
<dbReference type="InterPro" id="IPR036388">
    <property type="entry name" value="WH-like_DNA-bd_sf"/>
</dbReference>
<dbReference type="InterPro" id="IPR000835">
    <property type="entry name" value="HTH_MarR-typ"/>
</dbReference>
<accession>A0ABX1R8S5</accession>
<keyword evidence="3" id="KW-1185">Reference proteome</keyword>
<dbReference type="PROSITE" id="PS50995">
    <property type="entry name" value="HTH_MARR_2"/>
    <property type="match status" value="1"/>
</dbReference>
<name>A0ABX1R8S5_9PSEU</name>